<accession>A0A1I8N3X6</accession>
<proteinExistence type="predicted"/>
<dbReference type="EnsemblMetazoa" id="MDOA011279-RA">
    <property type="protein sequence ID" value="MDOA011279-PA"/>
    <property type="gene ID" value="MDOA011279"/>
</dbReference>
<dbReference type="VEuPathDB" id="VectorBase:MDOMA2_000585"/>
<reference evidence="2" key="1">
    <citation type="submission" date="2020-05" db="UniProtKB">
        <authorList>
            <consortium name="EnsemblMetazoa"/>
        </authorList>
    </citation>
    <scope>IDENTIFICATION</scope>
    <source>
        <strain evidence="2">Aabys</strain>
    </source>
</reference>
<name>A0A1I8N3X6_MUSDO</name>
<protein>
    <submittedName>
        <fullName evidence="2">Uncharacterized protein</fullName>
    </submittedName>
</protein>
<evidence type="ECO:0000313" key="2">
    <source>
        <dbReference type="EnsemblMetazoa" id="MDOA011279-PA"/>
    </source>
</evidence>
<dbReference type="InterPro" id="IPR006170">
    <property type="entry name" value="PBP/GOBP"/>
</dbReference>
<dbReference type="GO" id="GO:0005549">
    <property type="term" value="F:odorant binding"/>
    <property type="evidence" value="ECO:0007669"/>
    <property type="project" value="InterPro"/>
</dbReference>
<dbReference type="Pfam" id="PF01395">
    <property type="entry name" value="PBP_GOBP"/>
    <property type="match status" value="1"/>
</dbReference>
<keyword evidence="1" id="KW-0732">Signal</keyword>
<feature type="signal peptide" evidence="1">
    <location>
        <begin position="1"/>
        <end position="18"/>
    </location>
</feature>
<dbReference type="Gene3D" id="1.10.238.20">
    <property type="entry name" value="Pheromone/general odorant binding protein domain"/>
    <property type="match status" value="1"/>
</dbReference>
<dbReference type="SUPFAM" id="SSF47565">
    <property type="entry name" value="Insect pheromone/odorant-binding proteins"/>
    <property type="match status" value="1"/>
</dbReference>
<feature type="chain" id="PRO_5044561207" evidence="1">
    <location>
        <begin position="19"/>
        <end position="138"/>
    </location>
</feature>
<dbReference type="CDD" id="cd23992">
    <property type="entry name" value="PBP_GOBP"/>
    <property type="match status" value="1"/>
</dbReference>
<dbReference type="RefSeq" id="XP_005192091.2">
    <property type="nucleotide sequence ID" value="XM_005192034.4"/>
</dbReference>
<gene>
    <name evidence="2" type="primary">101896904</name>
</gene>
<dbReference type="KEGG" id="mde:101896904"/>
<organism evidence="2">
    <name type="scientific">Musca domestica</name>
    <name type="common">House fly</name>
    <dbReference type="NCBI Taxonomy" id="7370"/>
    <lineage>
        <taxon>Eukaryota</taxon>
        <taxon>Metazoa</taxon>
        <taxon>Ecdysozoa</taxon>
        <taxon>Arthropoda</taxon>
        <taxon>Hexapoda</taxon>
        <taxon>Insecta</taxon>
        <taxon>Pterygota</taxon>
        <taxon>Neoptera</taxon>
        <taxon>Endopterygota</taxon>
        <taxon>Diptera</taxon>
        <taxon>Brachycera</taxon>
        <taxon>Muscomorpha</taxon>
        <taxon>Muscoidea</taxon>
        <taxon>Muscidae</taxon>
        <taxon>Musca</taxon>
    </lineage>
</organism>
<sequence length="138" mass="15770">MNKLSIVLIISCFAVIFAERPDWYPKDELAVEAKCREENSISPELMTKIWSSRIEDTPQVRKYVMCLGHNKNFYNSEIGFKADRLLVIMKERANMDCKPGFVEGCAEEGKDIEPEDAMLFKIIKCVIVGGEENCKKAE</sequence>
<dbReference type="VEuPathDB" id="VectorBase:MDOA011279"/>
<dbReference type="AlphaFoldDB" id="A0A1I8N3X6"/>
<dbReference type="OrthoDB" id="7954178at2759"/>
<dbReference type="InterPro" id="IPR036728">
    <property type="entry name" value="PBP_GOBP_sf"/>
</dbReference>
<evidence type="ECO:0000256" key="1">
    <source>
        <dbReference type="SAM" id="SignalP"/>
    </source>
</evidence>